<dbReference type="Proteomes" id="UP001497472">
    <property type="component" value="Unassembled WGS sequence"/>
</dbReference>
<sequence>MTEVTLCHQRCRNMGCAENNNEAVLKWHFTSINVATQESGLRCERMALHLQSPLFSGERIGIGIQANISHVGPENIRQFRRDQLIMDVVGRTVANRMAKLAQWAVDSVTCIKVALHVDHSNAALLFTHAIH</sequence>
<proteinExistence type="predicted"/>
<keyword evidence="2" id="KW-1185">Reference proteome</keyword>
<name>A0AAV1JKD0_9NEOP</name>
<dbReference type="AlphaFoldDB" id="A0AAV1JKD0"/>
<evidence type="ECO:0000313" key="2">
    <source>
        <dbReference type="Proteomes" id="UP001497472"/>
    </source>
</evidence>
<evidence type="ECO:0000313" key="1">
    <source>
        <dbReference type="EMBL" id="CAK1549865.1"/>
    </source>
</evidence>
<organism evidence="1 2">
    <name type="scientific">Leptosia nina</name>
    <dbReference type="NCBI Taxonomy" id="320188"/>
    <lineage>
        <taxon>Eukaryota</taxon>
        <taxon>Metazoa</taxon>
        <taxon>Ecdysozoa</taxon>
        <taxon>Arthropoda</taxon>
        <taxon>Hexapoda</taxon>
        <taxon>Insecta</taxon>
        <taxon>Pterygota</taxon>
        <taxon>Neoptera</taxon>
        <taxon>Endopterygota</taxon>
        <taxon>Lepidoptera</taxon>
        <taxon>Glossata</taxon>
        <taxon>Ditrysia</taxon>
        <taxon>Papilionoidea</taxon>
        <taxon>Pieridae</taxon>
        <taxon>Pierinae</taxon>
        <taxon>Leptosia</taxon>
    </lineage>
</organism>
<reference evidence="1 2" key="1">
    <citation type="submission" date="2023-11" db="EMBL/GenBank/DDBJ databases">
        <authorList>
            <person name="Okamura Y."/>
        </authorList>
    </citation>
    <scope>NUCLEOTIDE SEQUENCE [LARGE SCALE GENOMIC DNA]</scope>
</reference>
<comment type="caution">
    <text evidence="1">The sequence shown here is derived from an EMBL/GenBank/DDBJ whole genome shotgun (WGS) entry which is preliminary data.</text>
</comment>
<accession>A0AAV1JKD0</accession>
<dbReference type="EMBL" id="CAVLEF010000040">
    <property type="protein sequence ID" value="CAK1549865.1"/>
    <property type="molecule type" value="Genomic_DNA"/>
</dbReference>
<gene>
    <name evidence="1" type="ORF">LNINA_LOCUS9132</name>
</gene>
<protein>
    <submittedName>
        <fullName evidence="1">Uncharacterized protein</fullName>
    </submittedName>
</protein>